<dbReference type="Proteomes" id="UP001152562">
    <property type="component" value="Unassembled WGS sequence"/>
</dbReference>
<protein>
    <submittedName>
        <fullName evidence="2">Uncharacterized protein</fullName>
    </submittedName>
</protein>
<proteinExistence type="predicted"/>
<gene>
    <name evidence="2" type="ORF">PIBRA_LOCUS14046</name>
</gene>
<evidence type="ECO:0000313" key="2">
    <source>
        <dbReference type="EMBL" id="CAH4038489.1"/>
    </source>
</evidence>
<evidence type="ECO:0000313" key="3">
    <source>
        <dbReference type="Proteomes" id="UP001152562"/>
    </source>
</evidence>
<reference evidence="2" key="1">
    <citation type="submission" date="2022-05" db="EMBL/GenBank/DDBJ databases">
        <authorList>
            <person name="Okamura Y."/>
        </authorList>
    </citation>
    <scope>NUCLEOTIDE SEQUENCE</scope>
</reference>
<sequence>MSEIQGLKLFDVINIGTNSVKNTRKERDAFKKERSAFPHLGCPLRRAAPEAGATHRTAKIESVGSRAGSNDEREKKERVTISSVLARTQGPVCVCAPRGTGVCREGQRRQLLSPGGLLPHYPSPPRA</sequence>
<evidence type="ECO:0000256" key="1">
    <source>
        <dbReference type="SAM" id="MobiDB-lite"/>
    </source>
</evidence>
<comment type="caution">
    <text evidence="2">The sequence shown here is derived from an EMBL/GenBank/DDBJ whole genome shotgun (WGS) entry which is preliminary data.</text>
</comment>
<keyword evidence="3" id="KW-1185">Reference proteome</keyword>
<dbReference type="EMBL" id="CALOZG010000087">
    <property type="protein sequence ID" value="CAH4038489.1"/>
    <property type="molecule type" value="Genomic_DNA"/>
</dbReference>
<name>A0A9P0TYE8_PIEBR</name>
<accession>A0A9P0TYE8</accession>
<organism evidence="2 3">
    <name type="scientific">Pieris brassicae</name>
    <name type="common">White butterfly</name>
    <name type="synonym">Large white butterfly</name>
    <dbReference type="NCBI Taxonomy" id="7116"/>
    <lineage>
        <taxon>Eukaryota</taxon>
        <taxon>Metazoa</taxon>
        <taxon>Ecdysozoa</taxon>
        <taxon>Arthropoda</taxon>
        <taxon>Hexapoda</taxon>
        <taxon>Insecta</taxon>
        <taxon>Pterygota</taxon>
        <taxon>Neoptera</taxon>
        <taxon>Endopterygota</taxon>
        <taxon>Lepidoptera</taxon>
        <taxon>Glossata</taxon>
        <taxon>Ditrysia</taxon>
        <taxon>Papilionoidea</taxon>
        <taxon>Pieridae</taxon>
        <taxon>Pierinae</taxon>
        <taxon>Pieris</taxon>
    </lineage>
</organism>
<feature type="region of interest" description="Disordered" evidence="1">
    <location>
        <begin position="49"/>
        <end position="77"/>
    </location>
</feature>
<dbReference type="AlphaFoldDB" id="A0A9P0TYE8"/>